<dbReference type="NCBIfam" id="TIGR00287">
    <property type="entry name" value="cas1"/>
    <property type="match status" value="1"/>
</dbReference>
<dbReference type="GO" id="GO:0043571">
    <property type="term" value="P:maintenance of CRISPR repeat elements"/>
    <property type="evidence" value="ECO:0007669"/>
    <property type="project" value="UniProtKB-UniRule"/>
</dbReference>
<proteinExistence type="inferred from homology"/>
<evidence type="ECO:0000256" key="1">
    <source>
        <dbReference type="ARBA" id="ARBA00022722"/>
    </source>
</evidence>
<comment type="function">
    <text evidence="10">CRISPR (clustered regularly interspaced short palindromic repeat), is an adaptive immune system that provides protection against mobile genetic elements (viruses, transposable elements and conjugative plasmids). CRISPR clusters contain spacers, sequences complementary to antecedent mobile elements, and target invading nucleic acids. CRISPR clusters are transcribed and processed into CRISPR RNA (crRNA). Acts as a dsDNA endonuclease. Involved in the integration of spacer DNA into the CRISPR cassette.</text>
</comment>
<dbReference type="GO" id="GO:0003677">
    <property type="term" value="F:DNA binding"/>
    <property type="evidence" value="ECO:0007669"/>
    <property type="project" value="UniProtKB-KW"/>
</dbReference>
<dbReference type="GO" id="GO:0016787">
    <property type="term" value="F:hydrolase activity"/>
    <property type="evidence" value="ECO:0007669"/>
    <property type="project" value="UniProtKB-KW"/>
</dbReference>
<comment type="similarity">
    <text evidence="10">Belongs to the CRISPR-associated endonuclease Cas1 family.</text>
</comment>
<dbReference type="AlphaFoldDB" id="A0A3P5WPS9"/>
<evidence type="ECO:0000313" key="11">
    <source>
        <dbReference type="EMBL" id="VDC23595.1"/>
    </source>
</evidence>
<evidence type="ECO:0000256" key="3">
    <source>
        <dbReference type="ARBA" id="ARBA00022759"/>
    </source>
</evidence>
<comment type="cofactor">
    <cofactor evidence="10">
        <name>Mg(2+)</name>
        <dbReference type="ChEBI" id="CHEBI:18420"/>
    </cofactor>
    <cofactor evidence="10">
        <name>Mn(2+)</name>
        <dbReference type="ChEBI" id="CHEBI:29035"/>
    </cofactor>
</comment>
<dbReference type="InterPro" id="IPR002729">
    <property type="entry name" value="CRISPR-assoc_Cas1"/>
</dbReference>
<dbReference type="HAMAP" id="MF_01470">
    <property type="entry name" value="Cas1"/>
    <property type="match status" value="1"/>
</dbReference>
<keyword evidence="12" id="KW-1185">Reference proteome</keyword>
<gene>
    <name evidence="10 11" type="primary">cas1</name>
    <name evidence="11" type="ORF">FILTAD_00893</name>
</gene>
<feature type="binding site" evidence="10">
    <location>
        <position position="218"/>
    </location>
    <ligand>
        <name>Mn(2+)</name>
        <dbReference type="ChEBI" id="CHEBI:29035"/>
    </ligand>
</feature>
<protein>
    <recommendedName>
        <fullName evidence="10">CRISPR-associated endonuclease Cas1</fullName>
        <ecNumber evidence="10">3.1.-.-</ecNumber>
    </recommendedName>
</protein>
<keyword evidence="2 10" id="KW-0479">Metal-binding</keyword>
<keyword evidence="7 10" id="KW-0238">DNA-binding</keyword>
<evidence type="ECO:0000313" key="12">
    <source>
        <dbReference type="Proteomes" id="UP000270468"/>
    </source>
</evidence>
<evidence type="ECO:0000256" key="5">
    <source>
        <dbReference type="ARBA" id="ARBA00022842"/>
    </source>
</evidence>
<keyword evidence="5 10" id="KW-0460">Magnesium</keyword>
<dbReference type="Gene3D" id="3.100.10.20">
    <property type="entry name" value="CRISPR-associated endonuclease Cas1, N-terminal domain"/>
    <property type="match status" value="1"/>
</dbReference>
<accession>A0A3P5WPS9</accession>
<feature type="binding site" evidence="10">
    <location>
        <position position="203"/>
    </location>
    <ligand>
        <name>Mn(2+)</name>
        <dbReference type="ChEBI" id="CHEBI:29035"/>
    </ligand>
</feature>
<dbReference type="OrthoDB" id="9803119at2"/>
<evidence type="ECO:0000256" key="7">
    <source>
        <dbReference type="ARBA" id="ARBA00023125"/>
    </source>
</evidence>
<keyword evidence="4 10" id="KW-0378">Hydrolase</keyword>
<reference evidence="11 12" key="1">
    <citation type="submission" date="2018-11" db="EMBL/GenBank/DDBJ databases">
        <authorList>
            <person name="Criscuolo A."/>
        </authorList>
    </citation>
    <scope>NUCLEOTIDE SEQUENCE [LARGE SCALE GENOMIC DNA]</scope>
    <source>
        <strain evidence="11">ATB-66</strain>
    </source>
</reference>
<name>A0A3P5WPS9_9BACL</name>
<dbReference type="Gene3D" id="1.20.120.920">
    <property type="entry name" value="CRISPR-associated endonuclease Cas1, C-terminal domain"/>
    <property type="match status" value="1"/>
</dbReference>
<evidence type="ECO:0000256" key="2">
    <source>
        <dbReference type="ARBA" id="ARBA00022723"/>
    </source>
</evidence>
<evidence type="ECO:0000256" key="8">
    <source>
        <dbReference type="ARBA" id="ARBA00023211"/>
    </source>
</evidence>
<dbReference type="NCBIfam" id="TIGR03639">
    <property type="entry name" value="cas1_NMENI"/>
    <property type="match status" value="1"/>
</dbReference>
<evidence type="ECO:0000256" key="4">
    <source>
        <dbReference type="ARBA" id="ARBA00022801"/>
    </source>
</evidence>
<dbReference type="RefSeq" id="WP_124069330.1">
    <property type="nucleotide sequence ID" value="NZ_CBCRXF010000024.1"/>
</dbReference>
<dbReference type="PANTHER" id="PTHR34353:SF2">
    <property type="entry name" value="CRISPR-ASSOCIATED ENDONUCLEASE CAS1 1"/>
    <property type="match status" value="1"/>
</dbReference>
<keyword evidence="1 10" id="KW-0540">Nuclease</keyword>
<dbReference type="PANTHER" id="PTHR34353">
    <property type="entry name" value="CRISPR-ASSOCIATED ENDONUCLEASE CAS1 1"/>
    <property type="match status" value="1"/>
</dbReference>
<dbReference type="GO" id="GO:0051607">
    <property type="term" value="P:defense response to virus"/>
    <property type="evidence" value="ECO:0007669"/>
    <property type="project" value="UniProtKB-UniRule"/>
</dbReference>
<dbReference type="GO" id="GO:0046872">
    <property type="term" value="F:metal ion binding"/>
    <property type="evidence" value="ECO:0007669"/>
    <property type="project" value="UniProtKB-UniRule"/>
</dbReference>
<dbReference type="InterPro" id="IPR019855">
    <property type="entry name" value="CRISPR-assoc_Cas1_NMENI"/>
</dbReference>
<dbReference type="GO" id="GO:0004520">
    <property type="term" value="F:DNA endonuclease activity"/>
    <property type="evidence" value="ECO:0007669"/>
    <property type="project" value="InterPro"/>
</dbReference>
<dbReference type="InterPro" id="IPR042211">
    <property type="entry name" value="CRISPR-assoc_Cas1_N"/>
</dbReference>
<sequence>MAYRHIVIRNPGKISTRNEQLLIHQEETIQIPLEDICTITIEEPAVTITSALLSKCTEYHIEFIVCDQKRMPSGLLQPFHRHSRQKVVMEMQLALSKPFKKRIWQQVVIRKLENQARCLELLHKAEEAQKVYTISRSVESGDRTNREAYGARLYFMMLFGQDFNRREENVRNISLNYGYSIIRSLVARALVRYGFIPSIGIFHDSQTNAFNLVDDFMEPLRPFVDIIVALHVSEEMEWSKEIREKLFGVLNQEAIWRNEKQSITNGVDKMIQSYIAACRETDATHLVLPDLVSLEEHRYE</sequence>
<keyword evidence="6 10" id="KW-0051">Antiviral defense</keyword>
<dbReference type="InterPro" id="IPR050646">
    <property type="entry name" value="Cas1"/>
</dbReference>
<dbReference type="EMBL" id="UXAV01000026">
    <property type="protein sequence ID" value="VDC23595.1"/>
    <property type="molecule type" value="Genomic_DNA"/>
</dbReference>
<dbReference type="Pfam" id="PF01867">
    <property type="entry name" value="Cas_Cas1"/>
    <property type="match status" value="1"/>
</dbReference>
<dbReference type="Proteomes" id="UP000270468">
    <property type="component" value="Unassembled WGS sequence"/>
</dbReference>
<evidence type="ECO:0000256" key="6">
    <source>
        <dbReference type="ARBA" id="ARBA00023118"/>
    </source>
</evidence>
<dbReference type="EC" id="3.1.-.-" evidence="10"/>
<keyword evidence="8 10" id="KW-0464">Manganese</keyword>
<keyword evidence="3 10" id="KW-0255">Endonuclease</keyword>
<organism evidence="11 12">
    <name type="scientific">Filibacter tadaridae</name>
    <dbReference type="NCBI Taxonomy" id="2483811"/>
    <lineage>
        <taxon>Bacteria</taxon>
        <taxon>Bacillati</taxon>
        <taxon>Bacillota</taxon>
        <taxon>Bacilli</taxon>
        <taxon>Bacillales</taxon>
        <taxon>Caryophanaceae</taxon>
        <taxon>Filibacter</taxon>
    </lineage>
</organism>
<evidence type="ECO:0000256" key="10">
    <source>
        <dbReference type="HAMAP-Rule" id="MF_01470"/>
    </source>
</evidence>
<comment type="subunit">
    <text evidence="9 10">Homodimer, forms a heterotetramer with a Cas2 homodimer.</text>
</comment>
<evidence type="ECO:0000256" key="9">
    <source>
        <dbReference type="ARBA" id="ARBA00038592"/>
    </source>
</evidence>
<dbReference type="InterPro" id="IPR042206">
    <property type="entry name" value="CRISPR-assoc_Cas1_C"/>
</dbReference>
<feature type="binding site" evidence="10">
    <location>
        <position position="147"/>
    </location>
    <ligand>
        <name>Mn(2+)</name>
        <dbReference type="ChEBI" id="CHEBI:29035"/>
    </ligand>
</feature>